<reference evidence="1" key="1">
    <citation type="submission" date="2020-08" db="EMBL/GenBank/DDBJ databases">
        <title>Multicomponent nature underlies the extraordinary mechanical properties of spider dragline silk.</title>
        <authorList>
            <person name="Kono N."/>
            <person name="Nakamura H."/>
            <person name="Mori M."/>
            <person name="Yoshida Y."/>
            <person name="Ohtoshi R."/>
            <person name="Malay A.D."/>
            <person name="Moran D.A.P."/>
            <person name="Tomita M."/>
            <person name="Numata K."/>
            <person name="Arakawa K."/>
        </authorList>
    </citation>
    <scope>NUCLEOTIDE SEQUENCE</scope>
</reference>
<dbReference type="Proteomes" id="UP000887013">
    <property type="component" value="Unassembled WGS sequence"/>
</dbReference>
<evidence type="ECO:0000313" key="1">
    <source>
        <dbReference type="EMBL" id="GFT83863.1"/>
    </source>
</evidence>
<gene>
    <name evidence="1" type="ORF">NPIL_444601</name>
</gene>
<protein>
    <submittedName>
        <fullName evidence="1">Uncharacterized protein</fullName>
    </submittedName>
</protein>
<comment type="caution">
    <text evidence="1">The sequence shown here is derived from an EMBL/GenBank/DDBJ whole genome shotgun (WGS) entry which is preliminary data.</text>
</comment>
<evidence type="ECO:0000313" key="2">
    <source>
        <dbReference type="Proteomes" id="UP000887013"/>
    </source>
</evidence>
<sequence length="83" mass="9556">MLIECDYVEAPFPSQSRDDHKPMLVKERISQGVDSSTPFPPNCSVNKCSTRGKYSKKIGMTNFIKKNISWIVRKIRKDVNPLR</sequence>
<proteinExistence type="predicted"/>
<accession>A0A8X6PVW1</accession>
<name>A0A8X6PVW1_NEPPI</name>
<dbReference type="EMBL" id="BMAW01119288">
    <property type="protein sequence ID" value="GFT83863.1"/>
    <property type="molecule type" value="Genomic_DNA"/>
</dbReference>
<dbReference type="AlphaFoldDB" id="A0A8X6PVW1"/>
<keyword evidence="2" id="KW-1185">Reference proteome</keyword>
<organism evidence="1 2">
    <name type="scientific">Nephila pilipes</name>
    <name type="common">Giant wood spider</name>
    <name type="synonym">Nephila maculata</name>
    <dbReference type="NCBI Taxonomy" id="299642"/>
    <lineage>
        <taxon>Eukaryota</taxon>
        <taxon>Metazoa</taxon>
        <taxon>Ecdysozoa</taxon>
        <taxon>Arthropoda</taxon>
        <taxon>Chelicerata</taxon>
        <taxon>Arachnida</taxon>
        <taxon>Araneae</taxon>
        <taxon>Araneomorphae</taxon>
        <taxon>Entelegynae</taxon>
        <taxon>Araneoidea</taxon>
        <taxon>Nephilidae</taxon>
        <taxon>Nephila</taxon>
    </lineage>
</organism>